<keyword evidence="2" id="KW-1185">Reference proteome</keyword>
<accession>A0ACC3AJ26</accession>
<gene>
    <name evidence="1" type="ORF">H2198_000697</name>
</gene>
<name>A0ACC3AJ26_9EURO</name>
<dbReference type="EMBL" id="JAPDRQ010000007">
    <property type="protein sequence ID" value="KAJ9663685.1"/>
    <property type="molecule type" value="Genomic_DNA"/>
</dbReference>
<comment type="caution">
    <text evidence="1">The sequence shown here is derived from an EMBL/GenBank/DDBJ whole genome shotgun (WGS) entry which is preliminary data.</text>
</comment>
<sequence>MSEKASAQNSNEFGGDFQGQQQWLGNVLNTEGHSFINPTFRVQSFNIHCSSTSAKGDTSDNHIYTTENDFLDALSRPHNLCKAARDSIDGRTLCANVSALVTDDARSVPEIIARLDSTVQRAWGKSCALLLRAFAERLKARNNDRREGEEKARLFVSRLWREISDLVPSISATLSGPSRPSGFAVGYACPQDKHTIQAYVEDDPSQSIKSILILGAAFVFGILYRNASITELYKLLHGMQLMAARIRDDKIAAYASVFIAGFAFCLMQQFYNIRSLGEHTVLLEDVYQQDIRIPVAYFNSLSILKAFLKDQYSGTTAAPFIEADFFNIALGRRDGARLQLSKLGCQRQVRPYTRLVMAVLWQLTAQKCPVCKSLLKTGRDNWSSCSSCRMSYYAREADEPLVSGDAATRTTNSENIVGKPRNFMQSNTTAKEVQKSLPRRTLLLKHQSTAEQPHIQSQSFRLVGLRNVDIRVPIVDAANNDRHHDDYGVSIVCLLEVETWAVRHMLDEEHAQLPRKKRDFNRYIFGRMSGHNVVIGYLPRGSHSLGTAATVAREMERTFPQATLRLLVGIGAGVPSAMNDVRLGDVVVSMPSEVHGGVVQYDLGKHTTVGFGGKGLLAPPPASWRNCLAEMQSSHRVQGNQISTFLDEMTAKFPTLVTYRRPASESDVLFLPTNRHVWDEVTCQKCDRRQVVQRVSRAEDTPRILYGLIASINQVVKDAERRDEIARPMGALCLEMEAAGLMVDFCCIVIRGIVDYADSHRNDAWLMYGAAVAAGCVKELLTYIDPVVNKSSAI</sequence>
<organism evidence="1 2">
    <name type="scientific">Neophaeococcomyces mojaviensis</name>
    <dbReference type="NCBI Taxonomy" id="3383035"/>
    <lineage>
        <taxon>Eukaryota</taxon>
        <taxon>Fungi</taxon>
        <taxon>Dikarya</taxon>
        <taxon>Ascomycota</taxon>
        <taxon>Pezizomycotina</taxon>
        <taxon>Eurotiomycetes</taxon>
        <taxon>Chaetothyriomycetidae</taxon>
        <taxon>Chaetothyriales</taxon>
        <taxon>Chaetothyriales incertae sedis</taxon>
        <taxon>Neophaeococcomyces</taxon>
    </lineage>
</organism>
<dbReference type="Proteomes" id="UP001172386">
    <property type="component" value="Unassembled WGS sequence"/>
</dbReference>
<evidence type="ECO:0000313" key="1">
    <source>
        <dbReference type="EMBL" id="KAJ9663685.1"/>
    </source>
</evidence>
<protein>
    <submittedName>
        <fullName evidence="1">Uncharacterized protein</fullName>
    </submittedName>
</protein>
<reference evidence="1" key="1">
    <citation type="submission" date="2022-10" db="EMBL/GenBank/DDBJ databases">
        <title>Culturing micro-colonial fungi from biological soil crusts in the Mojave desert and describing Neophaeococcomyces mojavensis, and introducing the new genera and species Taxawa tesnikishii.</title>
        <authorList>
            <person name="Kurbessoian T."/>
            <person name="Stajich J.E."/>
        </authorList>
    </citation>
    <scope>NUCLEOTIDE SEQUENCE</scope>
    <source>
        <strain evidence="1">JES_112</strain>
    </source>
</reference>
<proteinExistence type="predicted"/>
<evidence type="ECO:0000313" key="2">
    <source>
        <dbReference type="Proteomes" id="UP001172386"/>
    </source>
</evidence>